<reference evidence="7 8" key="2">
    <citation type="journal article" date="2015" name="Stand. Genomic Sci.">
        <title>Draft genome sequence of marine-derived Streptomyces sp. TP-A0598, a producer of anti-MRSA antibiotic lydicamycins.</title>
        <authorList>
            <person name="Komaki H."/>
            <person name="Ichikawa N."/>
            <person name="Hosoyama A."/>
            <person name="Fujita N."/>
            <person name="Igarashi Y."/>
        </authorList>
    </citation>
    <scope>NUCLEOTIDE SEQUENCE [LARGE SCALE GENOMIC DNA]</scope>
    <source>
        <strain evidence="7 8">NBRC 110027</strain>
    </source>
</reference>
<evidence type="ECO:0000256" key="5">
    <source>
        <dbReference type="ARBA" id="ARBA00023136"/>
    </source>
</evidence>
<keyword evidence="2" id="KW-1003">Cell membrane</keyword>
<evidence type="ECO:0000256" key="6">
    <source>
        <dbReference type="SAM" id="Phobius"/>
    </source>
</evidence>
<feature type="transmembrane region" description="Helical" evidence="6">
    <location>
        <begin position="226"/>
        <end position="247"/>
    </location>
</feature>
<evidence type="ECO:0000313" key="8">
    <source>
        <dbReference type="Proteomes" id="UP000048965"/>
    </source>
</evidence>
<keyword evidence="3 6" id="KW-0812">Transmembrane</keyword>
<keyword evidence="5 6" id="KW-0472">Membrane</keyword>
<comment type="caution">
    <text evidence="7">The sequence shown here is derived from an EMBL/GenBank/DDBJ whole genome shotgun (WGS) entry which is preliminary data.</text>
</comment>
<organism evidence="7 8">
    <name type="scientific">Streptomyces lydicamycinicus</name>
    <dbReference type="NCBI Taxonomy" id="1546107"/>
    <lineage>
        <taxon>Bacteria</taxon>
        <taxon>Bacillati</taxon>
        <taxon>Actinomycetota</taxon>
        <taxon>Actinomycetes</taxon>
        <taxon>Kitasatosporales</taxon>
        <taxon>Streptomycetaceae</taxon>
        <taxon>Streptomyces</taxon>
    </lineage>
</organism>
<name>A0A0N7YM32_9ACTN</name>
<sequence length="411" mass="42492">MSRYRTALGIREFRAIFTAHVVSMVGAVTANFALAMLVYSRTGSSLLSALVFALVLAPHLIAGTLLSALIDRLPARRLLVCCNLLSAALVLVISLAGTPVAAVLALAFALGLIEPVFSGARAATLPDVLPGDAYVPGRSLMRLVAQGAQLGGFAVGGLLMAAFSPQVMLLINAGCFLFSALVLRLGTKERRLHPDDGTTGRTSLLRDSLNGIGAVMRVPAVRRTLLLGWAVPALGVIPEALAVPYTAGLGGGATAAGLLLTAIPLGTVAGEVLTNWLVPKARQIRMIGPAALLVFVPMLLFALRPGLVPAIAVLFVCGLGFCTQLGQDRLLLQVVPEELRARTLSLQTAGLMFWQGLGFAAGGAVAELFSPSAVICAGAVAGLFAVLLLLRGAVFDTEKWSSRSADGVVSG</sequence>
<dbReference type="GO" id="GO:0005886">
    <property type="term" value="C:plasma membrane"/>
    <property type="evidence" value="ECO:0007669"/>
    <property type="project" value="UniProtKB-SubCell"/>
</dbReference>
<feature type="transmembrane region" description="Helical" evidence="6">
    <location>
        <begin position="372"/>
        <end position="394"/>
    </location>
</feature>
<dbReference type="EMBL" id="BBNO01000007">
    <property type="protein sequence ID" value="GAO10483.1"/>
    <property type="molecule type" value="Genomic_DNA"/>
</dbReference>
<dbReference type="PANTHER" id="PTHR23513">
    <property type="entry name" value="INTEGRAL MEMBRANE EFFLUX PROTEIN-RELATED"/>
    <property type="match status" value="1"/>
</dbReference>
<dbReference type="InterPro" id="IPR036259">
    <property type="entry name" value="MFS_trans_sf"/>
</dbReference>
<dbReference type="Pfam" id="PF07690">
    <property type="entry name" value="MFS_1"/>
    <property type="match status" value="1"/>
</dbReference>
<dbReference type="Proteomes" id="UP000048965">
    <property type="component" value="Unassembled WGS sequence"/>
</dbReference>
<feature type="transmembrane region" description="Helical" evidence="6">
    <location>
        <begin position="169"/>
        <end position="186"/>
    </location>
</feature>
<evidence type="ECO:0000256" key="4">
    <source>
        <dbReference type="ARBA" id="ARBA00022989"/>
    </source>
</evidence>
<protein>
    <submittedName>
        <fullName evidence="7">Putative major facilitator superfamily transporter</fullName>
    </submittedName>
</protein>
<dbReference type="AlphaFoldDB" id="A0A0N7YM32"/>
<feature type="transmembrane region" description="Helical" evidence="6">
    <location>
        <begin position="102"/>
        <end position="123"/>
    </location>
</feature>
<dbReference type="Gene3D" id="1.20.1250.20">
    <property type="entry name" value="MFS general substrate transporter like domains"/>
    <property type="match status" value="1"/>
</dbReference>
<proteinExistence type="predicted"/>
<dbReference type="OrthoDB" id="3227279at2"/>
<reference evidence="8" key="1">
    <citation type="submission" date="2014-09" db="EMBL/GenBank/DDBJ databases">
        <title>Whole genome shotgun sequence of Streptomyces sp. NBRC 110027.</title>
        <authorList>
            <person name="Komaki H."/>
            <person name="Ichikawa N."/>
            <person name="Katano-Makiyama Y."/>
            <person name="Hosoyama A."/>
            <person name="Hashimoto M."/>
            <person name="Uohara A."/>
            <person name="Kitahashi Y."/>
            <person name="Ohji S."/>
            <person name="Kimura A."/>
            <person name="Yamazoe A."/>
            <person name="Igarashi Y."/>
            <person name="Fujita N."/>
        </authorList>
    </citation>
    <scope>NUCLEOTIDE SEQUENCE [LARGE SCALE GENOMIC DNA]</scope>
    <source>
        <strain evidence="8">NBRC 110027</strain>
    </source>
</reference>
<feature type="transmembrane region" description="Helical" evidence="6">
    <location>
        <begin position="46"/>
        <end position="66"/>
    </location>
</feature>
<dbReference type="RefSeq" id="WP_042158041.1">
    <property type="nucleotide sequence ID" value="NZ_BBNO01000007.1"/>
</dbReference>
<evidence type="ECO:0000256" key="1">
    <source>
        <dbReference type="ARBA" id="ARBA00004651"/>
    </source>
</evidence>
<keyword evidence="8" id="KW-1185">Reference proteome</keyword>
<dbReference type="GO" id="GO:0022857">
    <property type="term" value="F:transmembrane transporter activity"/>
    <property type="evidence" value="ECO:0007669"/>
    <property type="project" value="InterPro"/>
</dbReference>
<gene>
    <name evidence="7" type="ORF">TPA0598_07_02070</name>
</gene>
<feature type="transmembrane region" description="Helical" evidence="6">
    <location>
        <begin position="253"/>
        <end position="274"/>
    </location>
</feature>
<dbReference type="PANTHER" id="PTHR23513:SF11">
    <property type="entry name" value="STAPHYLOFERRIN A TRANSPORTER"/>
    <property type="match status" value="1"/>
</dbReference>
<keyword evidence="4 6" id="KW-1133">Transmembrane helix</keyword>
<dbReference type="SUPFAM" id="SSF103473">
    <property type="entry name" value="MFS general substrate transporter"/>
    <property type="match status" value="1"/>
</dbReference>
<feature type="transmembrane region" description="Helical" evidence="6">
    <location>
        <begin position="21"/>
        <end position="40"/>
    </location>
</feature>
<dbReference type="CDD" id="cd06173">
    <property type="entry name" value="MFS_MefA_like"/>
    <property type="match status" value="1"/>
</dbReference>
<evidence type="ECO:0000256" key="3">
    <source>
        <dbReference type="ARBA" id="ARBA00022692"/>
    </source>
</evidence>
<accession>A0A0N7YM32</accession>
<dbReference type="InterPro" id="IPR011701">
    <property type="entry name" value="MFS"/>
</dbReference>
<comment type="subcellular location">
    <subcellularLocation>
        <location evidence="1">Cell membrane</location>
        <topology evidence="1">Multi-pass membrane protein</topology>
    </subcellularLocation>
</comment>
<evidence type="ECO:0000256" key="2">
    <source>
        <dbReference type="ARBA" id="ARBA00022475"/>
    </source>
</evidence>
<feature type="transmembrane region" description="Helical" evidence="6">
    <location>
        <begin position="286"/>
        <end position="304"/>
    </location>
</feature>
<evidence type="ECO:0000313" key="7">
    <source>
        <dbReference type="EMBL" id="GAO10483.1"/>
    </source>
</evidence>